<organism evidence="1 2">
    <name type="scientific">Pontibacter silvestris</name>
    <dbReference type="NCBI Taxonomy" id="2305183"/>
    <lineage>
        <taxon>Bacteria</taxon>
        <taxon>Pseudomonadati</taxon>
        <taxon>Bacteroidota</taxon>
        <taxon>Cytophagia</taxon>
        <taxon>Cytophagales</taxon>
        <taxon>Hymenobacteraceae</taxon>
        <taxon>Pontibacter</taxon>
    </lineage>
</organism>
<gene>
    <name evidence="1" type="ORF">ACFSKU_18665</name>
</gene>
<name>A0ABW4X1Q7_9BACT</name>
<evidence type="ECO:0000313" key="1">
    <source>
        <dbReference type="EMBL" id="MFD2068919.1"/>
    </source>
</evidence>
<protein>
    <submittedName>
        <fullName evidence="1">Uncharacterized protein</fullName>
    </submittedName>
</protein>
<keyword evidence="2" id="KW-1185">Reference proteome</keyword>
<accession>A0ABW4X1Q7</accession>
<dbReference type="RefSeq" id="WP_229957688.1">
    <property type="nucleotide sequence ID" value="NZ_JAJJWI010000001.1"/>
</dbReference>
<dbReference type="EMBL" id="JBHUHV010000058">
    <property type="protein sequence ID" value="MFD2068919.1"/>
    <property type="molecule type" value="Genomic_DNA"/>
</dbReference>
<reference evidence="2" key="1">
    <citation type="journal article" date="2019" name="Int. J. Syst. Evol. Microbiol.">
        <title>The Global Catalogue of Microorganisms (GCM) 10K type strain sequencing project: providing services to taxonomists for standard genome sequencing and annotation.</title>
        <authorList>
            <consortium name="The Broad Institute Genomics Platform"/>
            <consortium name="The Broad Institute Genome Sequencing Center for Infectious Disease"/>
            <person name="Wu L."/>
            <person name="Ma J."/>
        </authorList>
    </citation>
    <scope>NUCLEOTIDE SEQUENCE [LARGE SCALE GENOMIC DNA]</scope>
    <source>
        <strain evidence="2">JCM 16545</strain>
    </source>
</reference>
<proteinExistence type="predicted"/>
<sequence length="75" mass="8971">MSAIKYRKEIDRVFEVLRTPFMSDYTFHELKVNIGEEFGLTYEQMNKDIEEGVQNGFSPEFQIKMFKDLFVSYSK</sequence>
<comment type="caution">
    <text evidence="1">The sequence shown here is derived from an EMBL/GenBank/DDBJ whole genome shotgun (WGS) entry which is preliminary data.</text>
</comment>
<evidence type="ECO:0000313" key="2">
    <source>
        <dbReference type="Proteomes" id="UP001597369"/>
    </source>
</evidence>
<dbReference type="Proteomes" id="UP001597369">
    <property type="component" value="Unassembled WGS sequence"/>
</dbReference>